<dbReference type="Gene3D" id="1.10.10.60">
    <property type="entry name" value="Homeodomain-like"/>
    <property type="match status" value="2"/>
</dbReference>
<dbReference type="SMART" id="SM00342">
    <property type="entry name" value="HTH_ARAC"/>
    <property type="match status" value="1"/>
</dbReference>
<dbReference type="InterPro" id="IPR018060">
    <property type="entry name" value="HTH_AraC"/>
</dbReference>
<dbReference type="Pfam" id="PF12833">
    <property type="entry name" value="HTH_18"/>
    <property type="match status" value="1"/>
</dbReference>
<gene>
    <name evidence="5" type="ORF">FD02_GL000552</name>
</gene>
<dbReference type="Proteomes" id="UP000051804">
    <property type="component" value="Unassembled WGS sequence"/>
</dbReference>
<name>A0A0R1JQ29_9LACO</name>
<dbReference type="PATRIC" id="fig|1291734.4.peg.567"/>
<evidence type="ECO:0000256" key="2">
    <source>
        <dbReference type="ARBA" id="ARBA00023125"/>
    </source>
</evidence>
<evidence type="ECO:0000259" key="4">
    <source>
        <dbReference type="PROSITE" id="PS01124"/>
    </source>
</evidence>
<accession>A0A0R1JQ29</accession>
<dbReference type="SUPFAM" id="SSF46689">
    <property type="entry name" value="Homeodomain-like"/>
    <property type="match status" value="2"/>
</dbReference>
<evidence type="ECO:0000256" key="1">
    <source>
        <dbReference type="ARBA" id="ARBA00023015"/>
    </source>
</evidence>
<evidence type="ECO:0000313" key="5">
    <source>
        <dbReference type="EMBL" id="KRK70484.1"/>
    </source>
</evidence>
<evidence type="ECO:0000313" key="6">
    <source>
        <dbReference type="Proteomes" id="UP000051804"/>
    </source>
</evidence>
<keyword evidence="3" id="KW-0804">Transcription</keyword>
<reference evidence="5 6" key="1">
    <citation type="journal article" date="2015" name="Genome Announc.">
        <title>Expanding the biotechnology potential of lactobacilli through comparative genomics of 213 strains and associated genera.</title>
        <authorList>
            <person name="Sun Z."/>
            <person name="Harris H.M."/>
            <person name="McCann A."/>
            <person name="Guo C."/>
            <person name="Argimon S."/>
            <person name="Zhang W."/>
            <person name="Yang X."/>
            <person name="Jeffery I.B."/>
            <person name="Cooney J.C."/>
            <person name="Kagawa T.F."/>
            <person name="Liu W."/>
            <person name="Song Y."/>
            <person name="Salvetti E."/>
            <person name="Wrobel A."/>
            <person name="Rasinkangas P."/>
            <person name="Parkhill J."/>
            <person name="Rea M.C."/>
            <person name="O'Sullivan O."/>
            <person name="Ritari J."/>
            <person name="Douillard F.P."/>
            <person name="Paul Ross R."/>
            <person name="Yang R."/>
            <person name="Briner A.E."/>
            <person name="Felis G.E."/>
            <person name="de Vos W.M."/>
            <person name="Barrangou R."/>
            <person name="Klaenhammer T.R."/>
            <person name="Caufield P.W."/>
            <person name="Cui Y."/>
            <person name="Zhang H."/>
            <person name="O'Toole P.W."/>
        </authorList>
    </citation>
    <scope>NUCLEOTIDE SEQUENCE [LARGE SCALE GENOMIC DNA]</scope>
    <source>
        <strain evidence="5 6">JCM 17158</strain>
    </source>
</reference>
<dbReference type="InterPro" id="IPR009057">
    <property type="entry name" value="Homeodomain-like_sf"/>
</dbReference>
<dbReference type="PANTHER" id="PTHR43280">
    <property type="entry name" value="ARAC-FAMILY TRANSCRIPTIONAL REGULATOR"/>
    <property type="match status" value="1"/>
</dbReference>
<dbReference type="RefSeq" id="WP_056952119.1">
    <property type="nucleotide sequence ID" value="NZ_AZDJ01000032.1"/>
</dbReference>
<evidence type="ECO:0000256" key="3">
    <source>
        <dbReference type="ARBA" id="ARBA00023163"/>
    </source>
</evidence>
<dbReference type="STRING" id="1291734.FD02_GL000552"/>
<dbReference type="InterPro" id="IPR037923">
    <property type="entry name" value="HTH-like"/>
</dbReference>
<dbReference type="EMBL" id="AZDJ01000032">
    <property type="protein sequence ID" value="KRK70484.1"/>
    <property type="molecule type" value="Genomic_DNA"/>
</dbReference>
<organism evidence="5 6">
    <name type="scientific">Lacticaseibacillus nasuensis JCM 17158</name>
    <dbReference type="NCBI Taxonomy" id="1291734"/>
    <lineage>
        <taxon>Bacteria</taxon>
        <taxon>Bacillati</taxon>
        <taxon>Bacillota</taxon>
        <taxon>Bacilli</taxon>
        <taxon>Lactobacillales</taxon>
        <taxon>Lactobacillaceae</taxon>
        <taxon>Lacticaseibacillus</taxon>
    </lineage>
</organism>
<dbReference type="AlphaFoldDB" id="A0A0R1JQ29"/>
<keyword evidence="6" id="KW-1185">Reference proteome</keyword>
<dbReference type="SUPFAM" id="SSF51215">
    <property type="entry name" value="Regulatory protein AraC"/>
    <property type="match status" value="1"/>
</dbReference>
<proteinExistence type="predicted"/>
<feature type="domain" description="HTH araC/xylS-type" evidence="4">
    <location>
        <begin position="163"/>
        <end position="261"/>
    </location>
</feature>
<dbReference type="PROSITE" id="PS01124">
    <property type="entry name" value="HTH_ARAC_FAMILY_2"/>
    <property type="match status" value="1"/>
</dbReference>
<dbReference type="OrthoDB" id="192171at2"/>
<sequence length="290" mass="32311">MTSWQFGVATPVHYLRSGQFTADLGWQHHVMTHGADLELIIGLQGSVALAVGAAGYQVEPGDVLTVFPHETIRGTRPTLVPSAFIWFHVVPTSVERPVRLPRFFHLADQAQAVIAAKQLLDIAHGEHRLAALADYQATVAVLQLANDAANQAAGVGQQQSTINQVKEWIRVHMAQPLTVPQVAAAFHLNADYLTRQFRQQTGLTVKGYMNAVRLDYAKYLLLTTDRPVQEVAHRAYFADEKYFSRLFKAKVALSPRQYRLAYTHTFLNNKQVDPGIDVHSQVAALEQVRQ</sequence>
<dbReference type="GO" id="GO:0043565">
    <property type="term" value="F:sequence-specific DNA binding"/>
    <property type="evidence" value="ECO:0007669"/>
    <property type="project" value="InterPro"/>
</dbReference>
<protein>
    <submittedName>
        <fullName evidence="5">Transcriptional regulator, AraC family</fullName>
    </submittedName>
</protein>
<comment type="caution">
    <text evidence="5">The sequence shown here is derived from an EMBL/GenBank/DDBJ whole genome shotgun (WGS) entry which is preliminary data.</text>
</comment>
<dbReference type="PANTHER" id="PTHR43280:SF2">
    <property type="entry name" value="HTH-TYPE TRANSCRIPTIONAL REGULATOR EXSA"/>
    <property type="match status" value="1"/>
</dbReference>
<keyword evidence="1" id="KW-0805">Transcription regulation</keyword>
<keyword evidence="2" id="KW-0238">DNA-binding</keyword>
<dbReference type="GO" id="GO:0003700">
    <property type="term" value="F:DNA-binding transcription factor activity"/>
    <property type="evidence" value="ECO:0007669"/>
    <property type="project" value="InterPro"/>
</dbReference>